<comment type="caution">
    <text evidence="1">The sequence shown here is derived from an EMBL/GenBank/DDBJ whole genome shotgun (WGS) entry which is preliminary data.</text>
</comment>
<dbReference type="RefSeq" id="WP_148969616.1">
    <property type="nucleotide sequence ID" value="NZ_JBNIKW010000002.1"/>
</dbReference>
<dbReference type="Proteomes" id="UP000324269">
    <property type="component" value="Unassembled WGS sequence"/>
</dbReference>
<gene>
    <name evidence="1" type="ORF">FZC85_07120</name>
</gene>
<dbReference type="EMBL" id="VTEZ01000002">
    <property type="protein sequence ID" value="TYS86765.1"/>
    <property type="molecule type" value="Genomic_DNA"/>
</dbReference>
<protein>
    <submittedName>
        <fullName evidence="1">Uncharacterized protein</fullName>
    </submittedName>
</protein>
<evidence type="ECO:0000313" key="2">
    <source>
        <dbReference type="Proteomes" id="UP000324269"/>
    </source>
</evidence>
<organism evidence="1 2">
    <name type="scientific">Rossellomorea aquimaris</name>
    <dbReference type="NCBI Taxonomy" id="189382"/>
    <lineage>
        <taxon>Bacteria</taxon>
        <taxon>Bacillati</taxon>
        <taxon>Bacillota</taxon>
        <taxon>Bacilli</taxon>
        <taxon>Bacillales</taxon>
        <taxon>Bacillaceae</taxon>
        <taxon>Rossellomorea</taxon>
    </lineage>
</organism>
<proteinExistence type="predicted"/>
<sequence>MENKTTKKTVFEVDASGDVIDFFIMSESEITSAIELGRRIIREGWHSQRIFKPKYDFESNAWIEALDPVELQNKLQLIEEQENTPTDEELNAIAIMELSQLVLGGGE</sequence>
<dbReference type="AlphaFoldDB" id="A0A5D4TNX8"/>
<evidence type="ECO:0000313" key="1">
    <source>
        <dbReference type="EMBL" id="TYS86765.1"/>
    </source>
</evidence>
<reference evidence="1 2" key="1">
    <citation type="submission" date="2019-08" db="EMBL/GenBank/DDBJ databases">
        <title>Bacillus genomes from the desert of Cuatro Cienegas, Coahuila.</title>
        <authorList>
            <person name="Olmedo-Alvarez G."/>
        </authorList>
    </citation>
    <scope>NUCLEOTIDE SEQUENCE [LARGE SCALE GENOMIC DNA]</scope>
    <source>
        <strain evidence="1 2">CH87b_3T</strain>
    </source>
</reference>
<accession>A0A5D4TNX8</accession>
<name>A0A5D4TNX8_9BACI</name>